<gene>
    <name evidence="1" type="ORF">OXH18_02205</name>
</gene>
<evidence type="ECO:0000313" key="2">
    <source>
        <dbReference type="Proteomes" id="UP001163152"/>
    </source>
</evidence>
<dbReference type="KEGG" id="tsin:OXH18_02205"/>
<reference evidence="1" key="1">
    <citation type="submission" date="2022-12" db="EMBL/GenBank/DDBJ databases">
        <title>Polyphasic identification of a Novel Hot-Spring Cyanobacterium Ocullathermofonsia sinensis gen nov. sp. nov. and Genomic Insights on its Adaptations to the Thermal Habitat.</title>
        <authorList>
            <person name="Daroch M."/>
            <person name="Tang J."/>
            <person name="Jiang Y."/>
        </authorList>
    </citation>
    <scope>NUCLEOTIDE SEQUENCE</scope>
    <source>
        <strain evidence="1">PKUAC-SCTA174</strain>
    </source>
</reference>
<dbReference type="EMBL" id="CP113797">
    <property type="protein sequence ID" value="WAL60831.1"/>
    <property type="molecule type" value="Genomic_DNA"/>
</dbReference>
<sequence>MFEQTDRRIDRIAQLQESNARAIESNSAAIAQLREDTRVSFERTMTALQVVAQAAQRNTESIDRLEQLIEILVRRDLENGNGAG</sequence>
<keyword evidence="2" id="KW-1185">Reference proteome</keyword>
<dbReference type="Proteomes" id="UP001163152">
    <property type="component" value="Chromosome"/>
</dbReference>
<name>A0A9E8ZDI9_9CYAN</name>
<accession>A0A9E8ZDI9</accession>
<evidence type="ECO:0000313" key="1">
    <source>
        <dbReference type="EMBL" id="WAL60831.1"/>
    </source>
</evidence>
<dbReference type="RefSeq" id="WP_268610787.1">
    <property type="nucleotide sequence ID" value="NZ_CP113797.1"/>
</dbReference>
<organism evidence="1 2">
    <name type="scientific">Thermocoleostomius sinensis A174</name>
    <dbReference type="NCBI Taxonomy" id="2016057"/>
    <lineage>
        <taxon>Bacteria</taxon>
        <taxon>Bacillati</taxon>
        <taxon>Cyanobacteriota</taxon>
        <taxon>Cyanophyceae</taxon>
        <taxon>Oculatellales</taxon>
        <taxon>Oculatellaceae</taxon>
        <taxon>Thermocoleostomius</taxon>
    </lineage>
</organism>
<protein>
    <submittedName>
        <fullName evidence="1">Uncharacterized protein</fullName>
    </submittedName>
</protein>
<dbReference type="AlphaFoldDB" id="A0A9E8ZDI9"/>
<proteinExistence type="predicted"/>